<dbReference type="InterPro" id="IPR045026">
    <property type="entry name" value="LIMYB"/>
</dbReference>
<evidence type="ECO:0000259" key="1">
    <source>
        <dbReference type="Pfam" id="PF12776"/>
    </source>
</evidence>
<dbReference type="InterPro" id="IPR024752">
    <property type="entry name" value="Myb/SANT-like_dom"/>
</dbReference>
<evidence type="ECO:0000313" key="2">
    <source>
        <dbReference type="EMBL" id="ESR34074.1"/>
    </source>
</evidence>
<dbReference type="OMA" id="KHREFSE"/>
<sequence>MFDVDDKAKWSPVNESIFIRILHEHVKKSDLQTSSFSKKVWFMIDDELYAETLKRYIVPKLKAKYNCLRKKHREFSELINHTGIRWYPISNTITAANEVWRDI</sequence>
<dbReference type="EMBL" id="KI537036">
    <property type="protein sequence ID" value="ESR34074.1"/>
    <property type="molecule type" value="Genomic_DNA"/>
</dbReference>
<dbReference type="PANTHER" id="PTHR47584:SF14">
    <property type="entry name" value="L10-INTERACTING MYB DOMAIN-CONTAINING PROTEIN-LIKE"/>
    <property type="match status" value="1"/>
</dbReference>
<reference evidence="2 3" key="1">
    <citation type="submission" date="2013-10" db="EMBL/GenBank/DDBJ databases">
        <authorList>
            <consortium name="International Citrus Genome Consortium"/>
            <person name="Jenkins J."/>
            <person name="Schmutz J."/>
            <person name="Prochnik S."/>
            <person name="Rokhsar D."/>
            <person name="Gmitter F."/>
            <person name="Ollitrault P."/>
            <person name="Machado M."/>
            <person name="Talon M."/>
            <person name="Wincker P."/>
            <person name="Jaillon O."/>
            <person name="Morgante M."/>
        </authorList>
    </citation>
    <scope>NUCLEOTIDE SEQUENCE</scope>
    <source>
        <strain evidence="3">cv. Clemenules</strain>
    </source>
</reference>
<dbReference type="AlphaFoldDB" id="V4U4C0"/>
<feature type="domain" description="Myb/SANT-like" evidence="1">
    <location>
        <begin position="9"/>
        <end position="102"/>
    </location>
</feature>
<organism evidence="2 3">
    <name type="scientific">Citrus clementina</name>
    <name type="common">Clementine</name>
    <name type="synonym">Citrus deliciosa x Citrus sinensis</name>
    <dbReference type="NCBI Taxonomy" id="85681"/>
    <lineage>
        <taxon>Eukaryota</taxon>
        <taxon>Viridiplantae</taxon>
        <taxon>Streptophyta</taxon>
        <taxon>Embryophyta</taxon>
        <taxon>Tracheophyta</taxon>
        <taxon>Spermatophyta</taxon>
        <taxon>Magnoliopsida</taxon>
        <taxon>eudicotyledons</taxon>
        <taxon>Gunneridae</taxon>
        <taxon>Pentapetalae</taxon>
        <taxon>rosids</taxon>
        <taxon>malvids</taxon>
        <taxon>Sapindales</taxon>
        <taxon>Rutaceae</taxon>
        <taxon>Aurantioideae</taxon>
        <taxon>Citrus</taxon>
    </lineage>
</organism>
<keyword evidence="3" id="KW-1185">Reference proteome</keyword>
<proteinExistence type="predicted"/>
<dbReference type="Pfam" id="PF12776">
    <property type="entry name" value="Myb_DNA-bind_3"/>
    <property type="match status" value="1"/>
</dbReference>
<gene>
    <name evidence="2" type="ORF">CICLE_v10006719mg</name>
</gene>
<dbReference type="Proteomes" id="UP000030687">
    <property type="component" value="Unassembled WGS sequence"/>
</dbReference>
<protein>
    <recommendedName>
        <fullName evidence="1">Myb/SANT-like domain-containing protein</fullName>
    </recommendedName>
</protein>
<name>V4U4C0_CITCL</name>
<dbReference type="InParanoid" id="V4U4C0"/>
<evidence type="ECO:0000313" key="3">
    <source>
        <dbReference type="Proteomes" id="UP000030687"/>
    </source>
</evidence>
<dbReference type="KEGG" id="cic:CICLE_v10006719mg"/>
<accession>V4U4C0</accession>
<dbReference type="Gramene" id="ESR34074">
    <property type="protein sequence ID" value="ESR34074"/>
    <property type="gene ID" value="CICLE_v10006719mg"/>
</dbReference>
<dbReference type="PANTHER" id="PTHR47584">
    <property type="match status" value="1"/>
</dbReference>